<evidence type="ECO:0000256" key="2">
    <source>
        <dbReference type="ARBA" id="ARBA00022729"/>
    </source>
</evidence>
<evidence type="ECO:0000259" key="5">
    <source>
        <dbReference type="Pfam" id="PF22244"/>
    </source>
</evidence>
<feature type="chain" id="PRO_5016459497" description="4-O-methyl-glucuronoyl methylesterase-like domain-containing protein" evidence="4">
    <location>
        <begin position="23"/>
        <end position="399"/>
    </location>
</feature>
<organism evidence="6 7">
    <name type="scientific">Algoriphagus yeomjeoni</name>
    <dbReference type="NCBI Taxonomy" id="291403"/>
    <lineage>
        <taxon>Bacteria</taxon>
        <taxon>Pseudomonadati</taxon>
        <taxon>Bacteroidota</taxon>
        <taxon>Cytophagia</taxon>
        <taxon>Cytophagales</taxon>
        <taxon>Cyclobacteriaceae</taxon>
        <taxon>Algoriphagus</taxon>
    </lineage>
</organism>
<dbReference type="GO" id="GO:0052689">
    <property type="term" value="F:carboxylic ester hydrolase activity"/>
    <property type="evidence" value="ECO:0007669"/>
    <property type="project" value="UniProtKB-KW"/>
</dbReference>
<evidence type="ECO:0000256" key="1">
    <source>
        <dbReference type="ARBA" id="ARBA00022487"/>
    </source>
</evidence>
<sequence length="399" mass="45511">MMKKLILFIASIFVSINSFVMAQRAANYDEAKVPPLVLPDPFISESGQLIQSISDWENIRRPELLKLFTEEVYGPIRTDFDEISFKEVSESTNPYPDQAIFKELDITVARNGKSHTMRLNVFLPKSSEREVPIILLINHRPKFSDGRIAEEGYWPVEALVNRGFATASFHGETVAPDDAEKFSEGILSTLYPEELSKADGMRTFGAWGWAAMRAMDYFEQQPMIDVTKSVLVGHSRAGKTALWTGINDNRWAVVIPNESGCGGAALSRRKFGETVKIINTSFPHWFNDNFKKYNDQENSLPIDQHMLAMMVAPRAIYYSSAREDLWADPKGEFLSMQLGSRVYRDIYKKSVEFPSAFEELEGPIIQSFAGYHIRDGKHGLTLEDWRHFMDFAEFNFQNK</sequence>
<evidence type="ECO:0000256" key="4">
    <source>
        <dbReference type="SAM" id="SignalP"/>
    </source>
</evidence>
<dbReference type="EMBL" id="QLLK01000017">
    <property type="protein sequence ID" value="RAI84407.1"/>
    <property type="molecule type" value="Genomic_DNA"/>
</dbReference>
<evidence type="ECO:0000313" key="7">
    <source>
        <dbReference type="Proteomes" id="UP000249610"/>
    </source>
</evidence>
<dbReference type="Proteomes" id="UP000249610">
    <property type="component" value="Unassembled WGS sequence"/>
</dbReference>
<reference evidence="6 7" key="1">
    <citation type="submission" date="2018-06" db="EMBL/GenBank/DDBJ databases">
        <title>Genomic Encyclopedia of Archaeal and Bacterial Type Strains, Phase II (KMG-II): from individual species to whole genera.</title>
        <authorList>
            <person name="Goeker M."/>
        </authorList>
    </citation>
    <scope>NUCLEOTIDE SEQUENCE [LARGE SCALE GENOMIC DNA]</scope>
    <source>
        <strain evidence="6 7">DSM 23446</strain>
    </source>
</reference>
<dbReference type="Pfam" id="PF22244">
    <property type="entry name" value="GCE_fung"/>
    <property type="match status" value="1"/>
</dbReference>
<dbReference type="AlphaFoldDB" id="A0A327NZ27"/>
<keyword evidence="7" id="KW-1185">Reference proteome</keyword>
<proteinExistence type="predicted"/>
<protein>
    <recommendedName>
        <fullName evidence="5">4-O-methyl-glucuronoyl methylesterase-like domain-containing protein</fullName>
    </recommendedName>
</protein>
<dbReference type="SUPFAM" id="SSF53474">
    <property type="entry name" value="alpha/beta-Hydrolases"/>
    <property type="match status" value="1"/>
</dbReference>
<feature type="signal peptide" evidence="4">
    <location>
        <begin position="1"/>
        <end position="22"/>
    </location>
</feature>
<dbReference type="InterPro" id="IPR029058">
    <property type="entry name" value="AB_hydrolase_fold"/>
</dbReference>
<dbReference type="InterPro" id="IPR054579">
    <property type="entry name" value="GCE-like_dom"/>
</dbReference>
<evidence type="ECO:0000313" key="6">
    <source>
        <dbReference type="EMBL" id="RAI84407.1"/>
    </source>
</evidence>
<keyword evidence="3" id="KW-0378">Hydrolase</keyword>
<gene>
    <name evidence="6" type="ORF">LV83_04030</name>
</gene>
<comment type="caution">
    <text evidence="6">The sequence shown here is derived from an EMBL/GenBank/DDBJ whole genome shotgun (WGS) entry which is preliminary data.</text>
</comment>
<evidence type="ECO:0000256" key="3">
    <source>
        <dbReference type="ARBA" id="ARBA00022801"/>
    </source>
</evidence>
<dbReference type="RefSeq" id="WP_245947112.1">
    <property type="nucleotide sequence ID" value="NZ_QLLK01000017.1"/>
</dbReference>
<dbReference type="Gene3D" id="3.40.50.1820">
    <property type="entry name" value="alpha/beta hydrolase"/>
    <property type="match status" value="1"/>
</dbReference>
<feature type="domain" description="4-O-methyl-glucuronoyl methylesterase-like" evidence="5">
    <location>
        <begin position="106"/>
        <end position="344"/>
    </location>
</feature>
<accession>A0A327NZ27</accession>
<keyword evidence="2 4" id="KW-0732">Signal</keyword>
<keyword evidence="1" id="KW-0719">Serine esterase</keyword>
<name>A0A327NZ27_9BACT</name>